<proteinExistence type="predicted"/>
<reference evidence="1 2" key="1">
    <citation type="submission" date="2016-11" db="EMBL/GenBank/DDBJ databases">
        <title>Draft Genome Sequences of Nine Cyanobacterial Strains from Diverse Habitats.</title>
        <authorList>
            <person name="Zhu T."/>
            <person name="Hou S."/>
            <person name="Lu X."/>
            <person name="Hess W.R."/>
        </authorList>
    </citation>
    <scope>NUCLEOTIDE SEQUENCE [LARGE SCALE GENOMIC DNA]</scope>
    <source>
        <strain evidence="1 2">5.2 s.c.1</strain>
    </source>
</reference>
<comment type="caution">
    <text evidence="1">The sequence shown here is derived from an EMBL/GenBank/DDBJ whole genome shotgun (WGS) entry which is preliminary data.</text>
</comment>
<gene>
    <name evidence="1" type="ORF">NIES1031_01825</name>
</gene>
<name>A0A1U7HYM2_9CHRO</name>
<evidence type="ECO:0000313" key="1">
    <source>
        <dbReference type="EMBL" id="OKH28679.1"/>
    </source>
</evidence>
<accession>A0A1U7HYM2</accession>
<sequence length="134" mass="16337">MSKRTLKSRLIAVFQRSYRRSWMSSRIYWTLAKRESRELHREIFQQLALKAERSAVRYAIRLSRLRGSLPSNQYSLGDRLWCWILSHCPLRWALAWLGWLEKRNIKDLHTFLVLKWRTLSRSTDRSQQKTHDEY</sequence>
<dbReference type="STRING" id="247279.NIES1031_01825"/>
<dbReference type="Proteomes" id="UP000185984">
    <property type="component" value="Unassembled WGS sequence"/>
</dbReference>
<dbReference type="OrthoDB" id="582930at2"/>
<evidence type="ECO:0000313" key="2">
    <source>
        <dbReference type="Proteomes" id="UP000185984"/>
    </source>
</evidence>
<keyword evidence="2" id="KW-1185">Reference proteome</keyword>
<dbReference type="AlphaFoldDB" id="A0A1U7HYM2"/>
<organism evidence="1 2">
    <name type="scientific">Chroogloeocystis siderophila 5.2 s.c.1</name>
    <dbReference type="NCBI Taxonomy" id="247279"/>
    <lineage>
        <taxon>Bacteria</taxon>
        <taxon>Bacillati</taxon>
        <taxon>Cyanobacteriota</taxon>
        <taxon>Cyanophyceae</taxon>
        <taxon>Oscillatoriophycideae</taxon>
        <taxon>Chroococcales</taxon>
        <taxon>Chroococcaceae</taxon>
        <taxon>Chroogloeocystis</taxon>
    </lineage>
</organism>
<dbReference type="RefSeq" id="WP_073547837.1">
    <property type="nucleotide sequence ID" value="NZ_CAWMVK010000012.1"/>
</dbReference>
<dbReference type="EMBL" id="MRCC01000002">
    <property type="protein sequence ID" value="OKH28679.1"/>
    <property type="molecule type" value="Genomic_DNA"/>
</dbReference>
<protein>
    <submittedName>
        <fullName evidence="1">Uncharacterized protein</fullName>
    </submittedName>
</protein>